<feature type="transmembrane region" description="Helical" evidence="5">
    <location>
        <begin position="34"/>
        <end position="55"/>
    </location>
</feature>
<comment type="caution">
    <text evidence="7">The sequence shown here is derived from an EMBL/GenBank/DDBJ whole genome shotgun (WGS) entry which is preliminary data.</text>
</comment>
<gene>
    <name evidence="7" type="ORF">J2S02_000843</name>
</gene>
<evidence type="ECO:0000313" key="7">
    <source>
        <dbReference type="EMBL" id="MDQ0224514.1"/>
    </source>
</evidence>
<feature type="domain" description="RDD" evidence="6">
    <location>
        <begin position="20"/>
        <end position="158"/>
    </location>
</feature>
<dbReference type="PANTHER" id="PTHR38480">
    <property type="entry name" value="SLR0254 PROTEIN"/>
    <property type="match status" value="1"/>
</dbReference>
<evidence type="ECO:0000313" key="8">
    <source>
        <dbReference type="Proteomes" id="UP001232245"/>
    </source>
</evidence>
<dbReference type="InterPro" id="IPR010432">
    <property type="entry name" value="RDD"/>
</dbReference>
<dbReference type="RefSeq" id="WP_145581742.1">
    <property type="nucleotide sequence ID" value="NZ_CADEPK010000187.1"/>
</dbReference>
<sequence>MQQEQINIKTPEFVSLQFQTAGLGSRAAAFLIDYIILSLVNIIIIVGLVFSLLGTSSLDTVIFEETFTFQIAIALILLFLLNSSYFVVLEYFSGGKTLGKRIVGIRVIQDNGHSLTLLSSIIRNLLRFIDSLPMYYLVGICMVFFHAKNKRIGDLVAGTVVVHERRRKKAKRLTNVEKEINRRGITKEDLVIEDWLFRSLGTKEWNLVKTYCHRFVQLPSTQRNELTNEVSKIIFPKIDISLEGKQIHELENTLFILYLKLKEEWEIEL</sequence>
<dbReference type="EMBL" id="JAUSTZ010000002">
    <property type="protein sequence ID" value="MDQ0224514.1"/>
    <property type="molecule type" value="Genomic_DNA"/>
</dbReference>
<evidence type="ECO:0000256" key="2">
    <source>
        <dbReference type="ARBA" id="ARBA00022692"/>
    </source>
</evidence>
<proteinExistence type="predicted"/>
<name>A0ABT9YWY4_9BACI</name>
<dbReference type="Pfam" id="PF06271">
    <property type="entry name" value="RDD"/>
    <property type="match status" value="1"/>
</dbReference>
<evidence type="ECO:0000256" key="4">
    <source>
        <dbReference type="ARBA" id="ARBA00023136"/>
    </source>
</evidence>
<evidence type="ECO:0000259" key="6">
    <source>
        <dbReference type="Pfam" id="PF06271"/>
    </source>
</evidence>
<dbReference type="Proteomes" id="UP001232245">
    <property type="component" value="Unassembled WGS sequence"/>
</dbReference>
<keyword evidence="8" id="KW-1185">Reference proteome</keyword>
<evidence type="ECO:0000256" key="1">
    <source>
        <dbReference type="ARBA" id="ARBA00004141"/>
    </source>
</evidence>
<feature type="transmembrane region" description="Helical" evidence="5">
    <location>
        <begin position="125"/>
        <end position="145"/>
    </location>
</feature>
<keyword evidence="4 5" id="KW-0472">Membrane</keyword>
<evidence type="ECO:0000256" key="3">
    <source>
        <dbReference type="ARBA" id="ARBA00022989"/>
    </source>
</evidence>
<reference evidence="7 8" key="1">
    <citation type="submission" date="2023-07" db="EMBL/GenBank/DDBJ databases">
        <title>Genomic Encyclopedia of Type Strains, Phase IV (KMG-IV): sequencing the most valuable type-strain genomes for metagenomic binning, comparative biology and taxonomic classification.</title>
        <authorList>
            <person name="Goeker M."/>
        </authorList>
    </citation>
    <scope>NUCLEOTIDE SEQUENCE [LARGE SCALE GENOMIC DNA]</scope>
    <source>
        <strain evidence="7 8">DSM 17723</strain>
    </source>
</reference>
<comment type="subcellular location">
    <subcellularLocation>
        <location evidence="1">Membrane</location>
        <topology evidence="1">Multi-pass membrane protein</topology>
    </subcellularLocation>
</comment>
<accession>A0ABT9YWY4</accession>
<keyword evidence="2 5" id="KW-0812">Transmembrane</keyword>
<organism evidence="7 8">
    <name type="scientific">Metabacillus niabensis</name>
    <dbReference type="NCBI Taxonomy" id="324854"/>
    <lineage>
        <taxon>Bacteria</taxon>
        <taxon>Bacillati</taxon>
        <taxon>Bacillota</taxon>
        <taxon>Bacilli</taxon>
        <taxon>Bacillales</taxon>
        <taxon>Bacillaceae</taxon>
        <taxon>Metabacillus</taxon>
    </lineage>
</organism>
<protein>
    <submittedName>
        <fullName evidence="7">RDD family membrane protein YckC</fullName>
    </submittedName>
</protein>
<evidence type="ECO:0000256" key="5">
    <source>
        <dbReference type="SAM" id="Phobius"/>
    </source>
</evidence>
<keyword evidence="3 5" id="KW-1133">Transmembrane helix</keyword>
<dbReference type="PANTHER" id="PTHR38480:SF1">
    <property type="entry name" value="SLR0254 PROTEIN"/>
    <property type="match status" value="1"/>
</dbReference>
<feature type="transmembrane region" description="Helical" evidence="5">
    <location>
        <begin position="67"/>
        <end position="88"/>
    </location>
</feature>